<feature type="region of interest" description="Disordered" evidence="1">
    <location>
        <begin position="1"/>
        <end position="39"/>
    </location>
</feature>
<reference evidence="2 3" key="1">
    <citation type="submission" date="2024-03" db="EMBL/GenBank/DDBJ databases">
        <title>A high-quality draft genome sequence of Diaporthe vaccinii, a causative agent of upright dieback and viscid rot disease in cranberry plants.</title>
        <authorList>
            <person name="Sarrasin M."/>
            <person name="Lang B.F."/>
            <person name="Burger G."/>
        </authorList>
    </citation>
    <scope>NUCLEOTIDE SEQUENCE [LARGE SCALE GENOMIC DNA]</scope>
    <source>
        <strain evidence="2 3">IS7</strain>
    </source>
</reference>
<evidence type="ECO:0000313" key="2">
    <source>
        <dbReference type="EMBL" id="KAL2279443.1"/>
    </source>
</evidence>
<protein>
    <submittedName>
        <fullName evidence="2">Uncharacterized protein</fullName>
    </submittedName>
</protein>
<gene>
    <name evidence="2" type="ORF">FJTKL_13344</name>
</gene>
<dbReference type="Proteomes" id="UP001600888">
    <property type="component" value="Unassembled WGS sequence"/>
</dbReference>
<feature type="region of interest" description="Disordered" evidence="1">
    <location>
        <begin position="224"/>
        <end position="249"/>
    </location>
</feature>
<dbReference type="EMBL" id="JBAWTH010000075">
    <property type="protein sequence ID" value="KAL2279443.1"/>
    <property type="molecule type" value="Genomic_DNA"/>
</dbReference>
<proteinExistence type="predicted"/>
<feature type="region of interest" description="Disordered" evidence="1">
    <location>
        <begin position="318"/>
        <end position="343"/>
    </location>
</feature>
<organism evidence="2 3">
    <name type="scientific">Diaporthe vaccinii</name>
    <dbReference type="NCBI Taxonomy" id="105482"/>
    <lineage>
        <taxon>Eukaryota</taxon>
        <taxon>Fungi</taxon>
        <taxon>Dikarya</taxon>
        <taxon>Ascomycota</taxon>
        <taxon>Pezizomycotina</taxon>
        <taxon>Sordariomycetes</taxon>
        <taxon>Sordariomycetidae</taxon>
        <taxon>Diaporthales</taxon>
        <taxon>Diaporthaceae</taxon>
        <taxon>Diaporthe</taxon>
        <taxon>Diaporthe eres species complex</taxon>
    </lineage>
</organism>
<accession>A0ABR4EAH2</accession>
<feature type="region of interest" description="Disordered" evidence="1">
    <location>
        <begin position="263"/>
        <end position="294"/>
    </location>
</feature>
<keyword evidence="3" id="KW-1185">Reference proteome</keyword>
<feature type="compositionally biased region" description="Polar residues" evidence="1">
    <location>
        <begin position="1"/>
        <end position="14"/>
    </location>
</feature>
<feature type="compositionally biased region" description="Low complexity" evidence="1">
    <location>
        <begin position="270"/>
        <end position="286"/>
    </location>
</feature>
<feature type="compositionally biased region" description="Polar residues" evidence="1">
    <location>
        <begin position="174"/>
        <end position="183"/>
    </location>
</feature>
<feature type="compositionally biased region" description="Polar residues" evidence="1">
    <location>
        <begin position="149"/>
        <end position="162"/>
    </location>
</feature>
<name>A0ABR4EAH2_9PEZI</name>
<feature type="region of interest" description="Disordered" evidence="1">
    <location>
        <begin position="54"/>
        <end position="198"/>
    </location>
</feature>
<comment type="caution">
    <text evidence="2">The sequence shown here is derived from an EMBL/GenBank/DDBJ whole genome shotgun (WGS) entry which is preliminary data.</text>
</comment>
<evidence type="ECO:0000313" key="3">
    <source>
        <dbReference type="Proteomes" id="UP001600888"/>
    </source>
</evidence>
<evidence type="ECO:0000256" key="1">
    <source>
        <dbReference type="SAM" id="MobiDB-lite"/>
    </source>
</evidence>
<sequence length="441" mass="47986">MSRDSPSLSAQGFWNGSARDSAHNSRNTGGHDPPRPAKEGFEWVWFPDGYWAERPAPRRPSLKNPGTISAGSAGKIFKWTSRGTGGPAPSQDQELRDLSPKTVQSTPPVSLPQLYLPNKNSGSFSPPRTLPHSPWLSEAAQVQALQRPADQQMSSAGSNTMDEQPLHSRRRSSGKLSATSGLQKKSKAPRSKSSWSLFQRSKIENHTEAVPTPAKDAAVDTAPSYFTQKPVDPPRPLTPPEEKEEYATGWPLRSLRGWFSKAPQNRKDTLSSPRTSHTSTSSPNTPQWIGPNSPASAACDVDGYTRHQACGAMGSYPADEATSVATPPIKQSAGGHPRSLFMDIKHPVPTDDSASSSASSVRAAPRVLSFRKGADAERREWWDAPQALVRRDPVKGVSFFEFDMPEHLPSSPMCPANPMHRLKGKGVCVFHGRSKQASMDD</sequence>